<evidence type="ECO:0000313" key="2">
    <source>
        <dbReference type="EMBL" id="EHK48448.1"/>
    </source>
</evidence>
<proteinExistence type="predicted"/>
<name>G9NKM5_HYPAI</name>
<feature type="region of interest" description="Disordered" evidence="1">
    <location>
        <begin position="351"/>
        <end position="384"/>
    </location>
</feature>
<organism evidence="2 3">
    <name type="scientific">Hypocrea atroviridis (strain ATCC 20476 / IMI 206040)</name>
    <name type="common">Trichoderma atroviride</name>
    <dbReference type="NCBI Taxonomy" id="452589"/>
    <lineage>
        <taxon>Eukaryota</taxon>
        <taxon>Fungi</taxon>
        <taxon>Dikarya</taxon>
        <taxon>Ascomycota</taxon>
        <taxon>Pezizomycotina</taxon>
        <taxon>Sordariomycetes</taxon>
        <taxon>Hypocreomycetidae</taxon>
        <taxon>Hypocreales</taxon>
        <taxon>Hypocreaceae</taxon>
        <taxon>Trichoderma</taxon>
    </lineage>
</organism>
<dbReference type="AlphaFoldDB" id="G9NKM5"/>
<feature type="compositionally biased region" description="Basic and acidic residues" evidence="1">
    <location>
        <begin position="351"/>
        <end position="367"/>
    </location>
</feature>
<dbReference type="KEGG" id="tatv:25779490"/>
<dbReference type="RefSeq" id="XP_013946617.1">
    <property type="nucleotide sequence ID" value="XM_014091142.1"/>
</dbReference>
<accession>G9NKM5</accession>
<dbReference type="eggNOG" id="ENOG502SCK8">
    <property type="taxonomic scope" value="Eukaryota"/>
</dbReference>
<dbReference type="STRING" id="452589.G9NKM5"/>
<dbReference type="OMA" id="WEWADWV"/>
<dbReference type="Proteomes" id="UP000005426">
    <property type="component" value="Unassembled WGS sequence"/>
</dbReference>
<sequence>MDHPPDPPIKDDLKPGLPYVPGAVLKIQQCMPHPPFGFMYRDMTSRVERMFPWKQFDTASRFCLQYPPLQGKPIANPETRTIVIDSQIRCGDGRGAQVVKCHFEDGETPLVAKIYDPLYYLWDMDDITYNADLEFTNEAAAFVTLQDMDKEHTVGYPRVREALKGSIPRYYGSYTWESQLLDGQRRDVRLILMEYFAFPSMRSIITEGRVESIPAQVRMQLLARAFEIYAWLGFYGVNQHDFAPRNIMVDPDKGRVVLLDFSIAKIRGLYNSKWSAPQGKPPPTNPKHPLHLFKGTWALMDGEGWVPKHLYSAQARYDWFLAQWPDLTMFQPPNWFWYNVHEPSLRKAIEREKAEAKKREDEAEMKEKKRPVQKAKRRRKKRNW</sequence>
<dbReference type="HOGENOM" id="CLU_044881_1_0_1"/>
<dbReference type="EMBL" id="ABDG02000018">
    <property type="protein sequence ID" value="EHK48448.1"/>
    <property type="molecule type" value="Genomic_DNA"/>
</dbReference>
<dbReference type="SUPFAM" id="SSF56112">
    <property type="entry name" value="Protein kinase-like (PK-like)"/>
    <property type="match status" value="1"/>
</dbReference>
<dbReference type="InterPro" id="IPR011009">
    <property type="entry name" value="Kinase-like_dom_sf"/>
</dbReference>
<feature type="compositionally biased region" description="Basic residues" evidence="1">
    <location>
        <begin position="368"/>
        <end position="384"/>
    </location>
</feature>
<reference evidence="2 3" key="1">
    <citation type="journal article" date="2011" name="Genome Biol.">
        <title>Comparative genome sequence analysis underscores mycoparasitism as the ancestral life style of Trichoderma.</title>
        <authorList>
            <person name="Kubicek C.P."/>
            <person name="Herrera-Estrella A."/>
            <person name="Seidl-Seiboth V."/>
            <person name="Martinez D.A."/>
            <person name="Druzhinina I.S."/>
            <person name="Thon M."/>
            <person name="Zeilinger S."/>
            <person name="Casas-Flores S."/>
            <person name="Horwitz B.A."/>
            <person name="Mukherjee P.K."/>
            <person name="Mukherjee M."/>
            <person name="Kredics L."/>
            <person name="Alcaraz L.D."/>
            <person name="Aerts A."/>
            <person name="Antal Z."/>
            <person name="Atanasova L."/>
            <person name="Cervantes-Badillo M.G."/>
            <person name="Challacombe J."/>
            <person name="Chertkov O."/>
            <person name="McCluskey K."/>
            <person name="Coulpier F."/>
            <person name="Deshpande N."/>
            <person name="von Doehren H."/>
            <person name="Ebbole D.J."/>
            <person name="Esquivel-Naranjo E.U."/>
            <person name="Fekete E."/>
            <person name="Flipphi M."/>
            <person name="Glaser F."/>
            <person name="Gomez-Rodriguez E.Y."/>
            <person name="Gruber S."/>
            <person name="Han C."/>
            <person name="Henrissat B."/>
            <person name="Hermosa R."/>
            <person name="Hernandez-Onate M."/>
            <person name="Karaffa L."/>
            <person name="Kosti I."/>
            <person name="Le Crom S."/>
            <person name="Lindquist E."/>
            <person name="Lucas S."/>
            <person name="Luebeck M."/>
            <person name="Luebeck P.S."/>
            <person name="Margeot A."/>
            <person name="Metz B."/>
            <person name="Misra M."/>
            <person name="Nevalainen H."/>
            <person name="Omann M."/>
            <person name="Packer N."/>
            <person name="Perrone G."/>
            <person name="Uresti-Rivera E.E."/>
            <person name="Salamov A."/>
            <person name="Schmoll M."/>
            <person name="Seiboth B."/>
            <person name="Shapiro H."/>
            <person name="Sukno S."/>
            <person name="Tamayo-Ramos J.A."/>
            <person name="Tisch D."/>
            <person name="Wiest A."/>
            <person name="Wilkinson H.H."/>
            <person name="Zhang M."/>
            <person name="Coutinho P.M."/>
            <person name="Kenerley C.M."/>
            <person name="Monte E."/>
            <person name="Baker S.E."/>
            <person name="Grigoriev I.V."/>
        </authorList>
    </citation>
    <scope>NUCLEOTIDE SEQUENCE [LARGE SCALE GENOMIC DNA]</scope>
    <source>
        <strain evidence="3">ATCC 20476 / IMI 206040</strain>
    </source>
</reference>
<keyword evidence="3" id="KW-1185">Reference proteome</keyword>
<dbReference type="OrthoDB" id="4267316at2759"/>
<dbReference type="Gene3D" id="1.10.510.10">
    <property type="entry name" value="Transferase(Phosphotransferase) domain 1"/>
    <property type="match status" value="1"/>
</dbReference>
<protein>
    <recommendedName>
        <fullName evidence="4">Protein kinase domain-containing protein</fullName>
    </recommendedName>
</protein>
<dbReference type="GeneID" id="25779490"/>
<evidence type="ECO:0000313" key="3">
    <source>
        <dbReference type="Proteomes" id="UP000005426"/>
    </source>
</evidence>
<gene>
    <name evidence="2" type="ORF">TRIATDRAFT_281328</name>
</gene>
<comment type="caution">
    <text evidence="2">The sequence shown here is derived from an EMBL/GenBank/DDBJ whole genome shotgun (WGS) entry which is preliminary data.</text>
</comment>
<evidence type="ECO:0000256" key="1">
    <source>
        <dbReference type="SAM" id="MobiDB-lite"/>
    </source>
</evidence>
<evidence type="ECO:0008006" key="4">
    <source>
        <dbReference type="Google" id="ProtNLM"/>
    </source>
</evidence>